<name>A0A6B3C651_9ACTN</name>
<dbReference type="RefSeq" id="WP_164323043.1">
    <property type="nucleotide sequence ID" value="NZ_JAAGLU010000051.1"/>
</dbReference>
<organism evidence="2">
    <name type="scientific">Streptomyces sp. SID12501</name>
    <dbReference type="NCBI Taxonomy" id="2706042"/>
    <lineage>
        <taxon>Bacteria</taxon>
        <taxon>Bacillati</taxon>
        <taxon>Actinomycetota</taxon>
        <taxon>Actinomycetes</taxon>
        <taxon>Kitasatosporales</taxon>
        <taxon>Streptomycetaceae</taxon>
        <taxon>Streptomyces</taxon>
    </lineage>
</organism>
<accession>A0A6B3C651</accession>
<evidence type="ECO:0000313" key="2">
    <source>
        <dbReference type="EMBL" id="NEC91884.1"/>
    </source>
</evidence>
<dbReference type="Gene3D" id="3.40.630.30">
    <property type="match status" value="1"/>
</dbReference>
<dbReference type="InterPro" id="IPR000182">
    <property type="entry name" value="GNAT_dom"/>
</dbReference>
<protein>
    <submittedName>
        <fullName evidence="2">N-acetyltransferase</fullName>
    </submittedName>
</protein>
<evidence type="ECO:0000259" key="1">
    <source>
        <dbReference type="Pfam" id="PF13302"/>
    </source>
</evidence>
<sequence length="165" mass="18487">MTWLPPDFAHPLHVDVPGGFHLRPIRGADADLDHPTVMGSRERLWSIFGEAWGWPADTITYEANLADLERHAAEADAHESFNYVLLNDDETVELGCVYIDPPEKAGADAEISWWVVDSAVGGAVEQALDALVPQWIADDWPFVKPRYIGRELSWAEWLRLPDAAE</sequence>
<proteinExistence type="predicted"/>
<dbReference type="EMBL" id="JAAGLU010000051">
    <property type="protein sequence ID" value="NEC91884.1"/>
    <property type="molecule type" value="Genomic_DNA"/>
</dbReference>
<dbReference type="GO" id="GO:0016747">
    <property type="term" value="F:acyltransferase activity, transferring groups other than amino-acyl groups"/>
    <property type="evidence" value="ECO:0007669"/>
    <property type="project" value="InterPro"/>
</dbReference>
<keyword evidence="2" id="KW-0808">Transferase</keyword>
<gene>
    <name evidence="2" type="ORF">G3I71_40285</name>
</gene>
<dbReference type="Pfam" id="PF13302">
    <property type="entry name" value="Acetyltransf_3"/>
    <property type="match status" value="1"/>
</dbReference>
<comment type="caution">
    <text evidence="2">The sequence shown here is derived from an EMBL/GenBank/DDBJ whole genome shotgun (WGS) entry which is preliminary data.</text>
</comment>
<dbReference type="AlphaFoldDB" id="A0A6B3C651"/>
<reference evidence="2" key="1">
    <citation type="submission" date="2020-01" db="EMBL/GenBank/DDBJ databases">
        <title>Insect and environment-associated Actinomycetes.</title>
        <authorList>
            <person name="Currrie C."/>
            <person name="Chevrette M."/>
            <person name="Carlson C."/>
            <person name="Stubbendieck R."/>
            <person name="Wendt-Pienkowski E."/>
        </authorList>
    </citation>
    <scope>NUCLEOTIDE SEQUENCE</scope>
    <source>
        <strain evidence="2">SID12501</strain>
    </source>
</reference>
<feature type="domain" description="N-acetyltransferase" evidence="1">
    <location>
        <begin position="21"/>
        <end position="137"/>
    </location>
</feature>